<dbReference type="GO" id="GO:0005634">
    <property type="term" value="C:nucleus"/>
    <property type="evidence" value="ECO:0007669"/>
    <property type="project" value="TreeGrafter"/>
</dbReference>
<dbReference type="PANTHER" id="PTHR23292">
    <property type="entry name" value="LIPOPOLYSACCHARIDE-INDUCED TUMOR NECROSIS FACTOR-ALPHA FACTOR"/>
    <property type="match status" value="1"/>
</dbReference>
<evidence type="ECO:0000256" key="1">
    <source>
        <dbReference type="ARBA" id="ARBA00004125"/>
    </source>
</evidence>
<dbReference type="PROSITE" id="PS51837">
    <property type="entry name" value="LITAF"/>
    <property type="match status" value="1"/>
</dbReference>
<dbReference type="EMBL" id="OZ035840">
    <property type="protein sequence ID" value="CAL1588480.1"/>
    <property type="molecule type" value="Genomic_DNA"/>
</dbReference>
<reference evidence="10 11" key="1">
    <citation type="submission" date="2024-04" db="EMBL/GenBank/DDBJ databases">
        <authorList>
            <person name="Waldvogel A.-M."/>
            <person name="Schoenle A."/>
        </authorList>
    </citation>
    <scope>NUCLEOTIDE SEQUENCE [LARGE SCALE GENOMIC DNA]</scope>
</reference>
<keyword evidence="11" id="KW-1185">Reference proteome</keyword>
<keyword evidence="8" id="KW-1133">Transmembrane helix</keyword>
<dbReference type="GO" id="GO:0098560">
    <property type="term" value="C:cytoplasmic side of late endosome membrane"/>
    <property type="evidence" value="ECO:0007669"/>
    <property type="project" value="TreeGrafter"/>
</dbReference>
<dbReference type="SMART" id="SM00714">
    <property type="entry name" value="LITAF"/>
    <property type="match status" value="1"/>
</dbReference>
<name>A0AAV2KKA2_KNICA</name>
<evidence type="ECO:0000313" key="11">
    <source>
        <dbReference type="Proteomes" id="UP001497482"/>
    </source>
</evidence>
<evidence type="ECO:0000256" key="3">
    <source>
        <dbReference type="ARBA" id="ARBA00004630"/>
    </source>
</evidence>
<evidence type="ECO:0000259" key="9">
    <source>
        <dbReference type="PROSITE" id="PS51837"/>
    </source>
</evidence>
<evidence type="ECO:0000256" key="6">
    <source>
        <dbReference type="ARBA" id="ARBA00022833"/>
    </source>
</evidence>
<feature type="transmembrane region" description="Helical" evidence="8">
    <location>
        <begin position="62"/>
        <end position="86"/>
    </location>
</feature>
<evidence type="ECO:0000313" key="10">
    <source>
        <dbReference type="EMBL" id="CAL1588480.1"/>
    </source>
</evidence>
<feature type="domain" description="LITAF" evidence="9">
    <location>
        <begin position="25"/>
        <end position="108"/>
    </location>
</feature>
<dbReference type="AlphaFoldDB" id="A0AAV2KKA2"/>
<evidence type="ECO:0000256" key="5">
    <source>
        <dbReference type="ARBA" id="ARBA00022723"/>
    </source>
</evidence>
<keyword evidence="6" id="KW-0862">Zinc</keyword>
<organism evidence="10 11">
    <name type="scientific">Knipowitschia caucasica</name>
    <name type="common">Caucasian dwarf goby</name>
    <name type="synonym">Pomatoschistus caucasicus</name>
    <dbReference type="NCBI Taxonomy" id="637954"/>
    <lineage>
        <taxon>Eukaryota</taxon>
        <taxon>Metazoa</taxon>
        <taxon>Chordata</taxon>
        <taxon>Craniata</taxon>
        <taxon>Vertebrata</taxon>
        <taxon>Euteleostomi</taxon>
        <taxon>Actinopterygii</taxon>
        <taxon>Neopterygii</taxon>
        <taxon>Teleostei</taxon>
        <taxon>Neoteleostei</taxon>
        <taxon>Acanthomorphata</taxon>
        <taxon>Gobiaria</taxon>
        <taxon>Gobiiformes</taxon>
        <taxon>Gobioidei</taxon>
        <taxon>Gobiidae</taxon>
        <taxon>Gobiinae</taxon>
        <taxon>Knipowitschia</taxon>
    </lineage>
</organism>
<dbReference type="InterPro" id="IPR037519">
    <property type="entry name" value="LITAF_fam"/>
</dbReference>
<accession>A0AAV2KKA2</accession>
<protein>
    <recommendedName>
        <fullName evidence="9">LITAF domain-containing protein</fullName>
    </recommendedName>
</protein>
<keyword evidence="5" id="KW-0479">Metal-binding</keyword>
<keyword evidence="7 8" id="KW-0472">Membrane</keyword>
<dbReference type="Proteomes" id="UP001497482">
    <property type="component" value="Chromosome 18"/>
</dbReference>
<sequence>MCPPPQGGFQGPAYTQQVPTTVVVHSPAPVLFSTALQDVSGQAMCPHCRQTVLTHIQPTPGLLTWLLFGGLCLFGFCICSCIPFCVESCQDVEHHCPNCRRVIYVYKRMK</sequence>
<comment type="subcellular location">
    <subcellularLocation>
        <location evidence="1">Endosome membrane</location>
        <topology evidence="1">Peripheral membrane protein</topology>
        <orientation evidence="1">Cytoplasmic side</orientation>
    </subcellularLocation>
    <subcellularLocation>
        <location evidence="2">Late endosome membrane</location>
    </subcellularLocation>
    <subcellularLocation>
        <location evidence="3">Lysosome membrane</location>
        <topology evidence="3">Peripheral membrane protein</topology>
        <orientation evidence="3">Cytoplasmic side</orientation>
    </subcellularLocation>
</comment>
<evidence type="ECO:0000256" key="2">
    <source>
        <dbReference type="ARBA" id="ARBA00004414"/>
    </source>
</evidence>
<dbReference type="PANTHER" id="PTHR23292:SF6">
    <property type="entry name" value="FI16602P1-RELATED"/>
    <property type="match status" value="1"/>
</dbReference>
<proteinExistence type="inferred from homology"/>
<dbReference type="GO" id="GO:0098574">
    <property type="term" value="C:cytoplasmic side of lysosomal membrane"/>
    <property type="evidence" value="ECO:0007669"/>
    <property type="project" value="TreeGrafter"/>
</dbReference>
<gene>
    <name evidence="10" type="ORF">KC01_LOCUS18270</name>
</gene>
<dbReference type="Pfam" id="PF10601">
    <property type="entry name" value="zf-LITAF-like"/>
    <property type="match status" value="1"/>
</dbReference>
<evidence type="ECO:0000256" key="8">
    <source>
        <dbReference type="SAM" id="Phobius"/>
    </source>
</evidence>
<keyword evidence="8" id="KW-0812">Transmembrane</keyword>
<evidence type="ECO:0000256" key="4">
    <source>
        <dbReference type="ARBA" id="ARBA00005975"/>
    </source>
</evidence>
<dbReference type="InterPro" id="IPR006629">
    <property type="entry name" value="LITAF"/>
</dbReference>
<evidence type="ECO:0000256" key="7">
    <source>
        <dbReference type="ARBA" id="ARBA00023136"/>
    </source>
</evidence>
<dbReference type="GO" id="GO:0008270">
    <property type="term" value="F:zinc ion binding"/>
    <property type="evidence" value="ECO:0007669"/>
    <property type="project" value="TreeGrafter"/>
</dbReference>
<comment type="similarity">
    <text evidence="4">Belongs to the CDIP1/LITAF family.</text>
</comment>